<keyword evidence="2 7" id="KW-0812">Transmembrane</keyword>
<feature type="compositionally biased region" description="Low complexity" evidence="6">
    <location>
        <begin position="183"/>
        <end position="199"/>
    </location>
</feature>
<proteinExistence type="predicted"/>
<gene>
    <name evidence="8" type="ORF">CSC3H3_18345</name>
</gene>
<evidence type="ECO:0000256" key="5">
    <source>
        <dbReference type="SAM" id="Coils"/>
    </source>
</evidence>
<feature type="region of interest" description="Disordered" evidence="6">
    <location>
        <begin position="548"/>
        <end position="568"/>
    </location>
</feature>
<evidence type="ECO:0000256" key="1">
    <source>
        <dbReference type="ARBA" id="ARBA00004370"/>
    </source>
</evidence>
<feature type="compositionally biased region" description="Low complexity" evidence="6">
    <location>
        <begin position="47"/>
        <end position="118"/>
    </location>
</feature>
<evidence type="ECO:0000256" key="3">
    <source>
        <dbReference type="ARBA" id="ARBA00022989"/>
    </source>
</evidence>
<evidence type="ECO:0000256" key="4">
    <source>
        <dbReference type="ARBA" id="ARBA00023136"/>
    </source>
</evidence>
<reference evidence="8 9" key="1">
    <citation type="submission" date="2017-10" db="EMBL/GenBank/DDBJ databases">
        <title>Biodiversity and function of Thalassospira species in the particle-attached aromatic-hydrocarbon-degrading consortia from the surface seawater of the China South Sea.</title>
        <authorList>
            <person name="Dong C."/>
            <person name="Liu R."/>
            <person name="Shao Z."/>
        </authorList>
    </citation>
    <scope>NUCLEOTIDE SEQUENCE [LARGE SCALE GENOMIC DNA]</scope>
    <source>
        <strain evidence="8 9">CSC3H3</strain>
    </source>
</reference>
<keyword evidence="4 7" id="KW-0472">Membrane</keyword>
<sequence>MKKPETPKTDTSATPAKGQDTISIDSKGNASAAKPATPSGDASAKPASGTNTSAPTGSASTSSAKPAGGATASTSSASGSNSASTKPGTSTTGSATSGTAKPGDKNAAAGKATAQGQKANKPAIMVVIWAVIIVGIVLALGWASRAMWWKQAEPTLANMLPQSTVDALAPEEAQNTADMQQPANGAASGNGNMAANSLADQPAESTSPDSGTNASENGSADVMATDNASKGDGVGNMGMDTQQAAPNADAPNNTGDEPATAAGAMSGSDNTEATDPADTQAKNVVVATDLTSRLSHLEGTINALRERLDSERGGEINDSVARRLGELETRTAPIDEVARVQSELSGVAKEMRDLTARMATVEDELKATEGLRIAGRGQAIGIGIAILRDAAQRGGPFEVALNQLNRSGSDDTIVQKQIEALKPLAANGAPRIEQLRQSFPLAADEAIKAASDDHSGGVWDSTVANLKKLFPIRRVDAVGQETLDGRLVSAEQALAQDNLADAISALEGVEGESAKAALEPWLAKARARQTINVAIETLSSHAIGLLTGQEDKTGNTPINNSAGSEAAQ</sequence>
<feature type="compositionally biased region" description="Polar residues" evidence="6">
    <location>
        <begin position="554"/>
        <end position="568"/>
    </location>
</feature>
<keyword evidence="9" id="KW-1185">Reference proteome</keyword>
<dbReference type="Pfam" id="PF09731">
    <property type="entry name" value="Mitofilin"/>
    <property type="match status" value="1"/>
</dbReference>
<feature type="compositionally biased region" description="Polar residues" evidence="6">
    <location>
        <begin position="9"/>
        <end position="29"/>
    </location>
</feature>
<organism evidence="8 9">
    <name type="scientific">Thalassospira marina</name>
    <dbReference type="NCBI Taxonomy" id="2048283"/>
    <lineage>
        <taxon>Bacteria</taxon>
        <taxon>Pseudomonadati</taxon>
        <taxon>Pseudomonadota</taxon>
        <taxon>Alphaproteobacteria</taxon>
        <taxon>Rhodospirillales</taxon>
        <taxon>Thalassospiraceae</taxon>
        <taxon>Thalassospira</taxon>
    </lineage>
</organism>
<evidence type="ECO:0000313" key="8">
    <source>
        <dbReference type="EMBL" id="AUG55218.1"/>
    </source>
</evidence>
<feature type="coiled-coil region" evidence="5">
    <location>
        <begin position="337"/>
        <end position="371"/>
    </location>
</feature>
<protein>
    <submittedName>
        <fullName evidence="8">Uroporphyrinogen III synthase</fullName>
    </submittedName>
</protein>
<evidence type="ECO:0000256" key="2">
    <source>
        <dbReference type="ARBA" id="ARBA00022692"/>
    </source>
</evidence>
<keyword evidence="5" id="KW-0175">Coiled coil</keyword>
<name>A0ABM6QF89_9PROT</name>
<dbReference type="InterPro" id="IPR019133">
    <property type="entry name" value="MIC60"/>
</dbReference>
<comment type="subcellular location">
    <subcellularLocation>
        <location evidence="1">Membrane</location>
    </subcellularLocation>
</comment>
<accession>A0ABM6QF89</accession>
<feature type="compositionally biased region" description="Polar residues" evidence="6">
    <location>
        <begin position="203"/>
        <end position="218"/>
    </location>
</feature>
<dbReference type="RefSeq" id="WP_101286320.1">
    <property type="nucleotide sequence ID" value="NZ_CP024199.1"/>
</dbReference>
<keyword evidence="3 7" id="KW-1133">Transmembrane helix</keyword>
<evidence type="ECO:0000256" key="7">
    <source>
        <dbReference type="SAM" id="Phobius"/>
    </source>
</evidence>
<feature type="region of interest" description="Disordered" evidence="6">
    <location>
        <begin position="172"/>
        <end position="280"/>
    </location>
</feature>
<feature type="compositionally biased region" description="Low complexity" evidence="6">
    <location>
        <begin position="240"/>
        <end position="254"/>
    </location>
</feature>
<dbReference type="Proteomes" id="UP000233458">
    <property type="component" value="Chromosome"/>
</dbReference>
<feature type="transmembrane region" description="Helical" evidence="7">
    <location>
        <begin position="123"/>
        <end position="143"/>
    </location>
</feature>
<feature type="compositionally biased region" description="Polar residues" evidence="6">
    <location>
        <begin position="173"/>
        <end position="182"/>
    </location>
</feature>
<evidence type="ECO:0000313" key="9">
    <source>
        <dbReference type="Proteomes" id="UP000233458"/>
    </source>
</evidence>
<evidence type="ECO:0000256" key="6">
    <source>
        <dbReference type="SAM" id="MobiDB-lite"/>
    </source>
</evidence>
<feature type="region of interest" description="Disordered" evidence="6">
    <location>
        <begin position="1"/>
        <end position="118"/>
    </location>
</feature>
<dbReference type="EMBL" id="CP024199">
    <property type="protein sequence ID" value="AUG55218.1"/>
    <property type="molecule type" value="Genomic_DNA"/>
</dbReference>